<evidence type="ECO:0000256" key="3">
    <source>
        <dbReference type="ARBA" id="ARBA00023157"/>
    </source>
</evidence>
<dbReference type="Proteomes" id="UP000574390">
    <property type="component" value="Unassembled WGS sequence"/>
</dbReference>
<reference evidence="6 7" key="1">
    <citation type="submission" date="2020-04" db="EMBL/GenBank/DDBJ databases">
        <title>Perkinsus olseni comparative genomics.</title>
        <authorList>
            <person name="Bogema D.R."/>
        </authorList>
    </citation>
    <scope>NUCLEOTIDE SEQUENCE [LARGE SCALE GENOMIC DNA]</scope>
    <source>
        <strain evidence="6">ATCC PRA-205</strain>
    </source>
</reference>
<evidence type="ECO:0000256" key="1">
    <source>
        <dbReference type="ARBA" id="ARBA00008455"/>
    </source>
</evidence>
<dbReference type="Pfam" id="PF08246">
    <property type="entry name" value="Inhibitor_I29"/>
    <property type="match status" value="1"/>
</dbReference>
<dbReference type="PRINTS" id="PR00705">
    <property type="entry name" value="PAPAIN"/>
</dbReference>
<accession>A0A7J6QE23</accession>
<feature type="non-terminal residue" evidence="6">
    <location>
        <position position="1"/>
    </location>
</feature>
<evidence type="ECO:0000313" key="6">
    <source>
        <dbReference type="EMBL" id="KAF4706819.1"/>
    </source>
</evidence>
<feature type="domain" description="Peptidase C1A papain C-terminal" evidence="4">
    <location>
        <begin position="121"/>
        <end position="349"/>
    </location>
</feature>
<comment type="caution">
    <text evidence="6">The sequence shown here is derived from an EMBL/GenBank/DDBJ whole genome shotgun (WGS) entry which is preliminary data.</text>
</comment>
<keyword evidence="3" id="KW-1015">Disulfide bond</keyword>
<dbReference type="GO" id="GO:0008234">
    <property type="term" value="F:cysteine-type peptidase activity"/>
    <property type="evidence" value="ECO:0007669"/>
    <property type="project" value="InterPro"/>
</dbReference>
<dbReference type="SMART" id="SM00645">
    <property type="entry name" value="Pept_C1"/>
    <property type="match status" value="1"/>
</dbReference>
<dbReference type="InterPro" id="IPR000668">
    <property type="entry name" value="Peptidase_C1A_C"/>
</dbReference>
<dbReference type="CDD" id="cd02248">
    <property type="entry name" value="Peptidase_C1A"/>
    <property type="match status" value="1"/>
</dbReference>
<dbReference type="InterPro" id="IPR039417">
    <property type="entry name" value="Peptidase_C1A_papain-like"/>
</dbReference>
<evidence type="ECO:0000259" key="5">
    <source>
        <dbReference type="SMART" id="SM00848"/>
    </source>
</evidence>
<proteinExistence type="inferred from homology"/>
<dbReference type="InterPro" id="IPR013201">
    <property type="entry name" value="Prot_inhib_I29"/>
</dbReference>
<protein>
    <submittedName>
        <fullName evidence="6">Uncharacterized protein</fullName>
    </submittedName>
</protein>
<comment type="similarity">
    <text evidence="1">Belongs to the peptidase C1 family.</text>
</comment>
<gene>
    <name evidence="6" type="ORF">FOZ62_028054</name>
</gene>
<keyword evidence="2" id="KW-0865">Zymogen</keyword>
<sequence>GASDRYTVTMRFPNGGIVILLAVLDGSYAESLRDKFEDFKMRYSVNFPSQEEDDYRFEVFRKNLKFIEETNRRNLSYSLGVNAYAALTRDEVGDIRSCSDMAEDDNFLEVPATPPESVGDWPSELNWVTRGAVNTPRDQKKCGSCYAIASLGALEGALQIRTGKLQKLSVQQVVDCSSTRPWGNFGCLGGRRLPTFKYVADEGIVSDKDYPYKAKQGPCKPVTQDVKKQILHKGDVAYDSTVRTKPLHPEEVMNELQHGPVAVGIFTNTPEWAHYKSGILDSFTCRGDPGHVMLLVGYGVDHGKSYWLLQDSEGPKRGEHGYVRVVRDPENKPGPGFCNMFESRAFRPVLAHRI</sequence>
<evidence type="ECO:0000259" key="4">
    <source>
        <dbReference type="SMART" id="SM00645"/>
    </source>
</evidence>
<dbReference type="GO" id="GO:0006508">
    <property type="term" value="P:proteolysis"/>
    <property type="evidence" value="ECO:0007669"/>
    <property type="project" value="InterPro"/>
</dbReference>
<dbReference type="AlphaFoldDB" id="A0A7J6QE23"/>
<dbReference type="InterPro" id="IPR038765">
    <property type="entry name" value="Papain-like_cys_pep_sf"/>
</dbReference>
<dbReference type="Gene3D" id="3.90.70.10">
    <property type="entry name" value="Cysteine proteinases"/>
    <property type="match status" value="1"/>
</dbReference>
<dbReference type="SMART" id="SM00848">
    <property type="entry name" value="Inhibitor_I29"/>
    <property type="match status" value="1"/>
</dbReference>
<dbReference type="InterPro" id="IPR013128">
    <property type="entry name" value="Peptidase_C1A"/>
</dbReference>
<dbReference type="InterPro" id="IPR000169">
    <property type="entry name" value="Pept_cys_AS"/>
</dbReference>
<organism evidence="6 7">
    <name type="scientific">Perkinsus olseni</name>
    <name type="common">Perkinsus atlanticus</name>
    <dbReference type="NCBI Taxonomy" id="32597"/>
    <lineage>
        <taxon>Eukaryota</taxon>
        <taxon>Sar</taxon>
        <taxon>Alveolata</taxon>
        <taxon>Perkinsozoa</taxon>
        <taxon>Perkinsea</taxon>
        <taxon>Perkinsida</taxon>
        <taxon>Perkinsidae</taxon>
        <taxon>Perkinsus</taxon>
    </lineage>
</organism>
<name>A0A7J6QE23_PEROL</name>
<dbReference type="PANTHER" id="PTHR12411">
    <property type="entry name" value="CYSTEINE PROTEASE FAMILY C1-RELATED"/>
    <property type="match status" value="1"/>
</dbReference>
<evidence type="ECO:0000256" key="2">
    <source>
        <dbReference type="ARBA" id="ARBA00023145"/>
    </source>
</evidence>
<dbReference type="SUPFAM" id="SSF54001">
    <property type="entry name" value="Cysteine proteinases"/>
    <property type="match status" value="1"/>
</dbReference>
<dbReference type="PROSITE" id="PS00139">
    <property type="entry name" value="THIOL_PROTEASE_CYS"/>
    <property type="match status" value="1"/>
</dbReference>
<feature type="domain" description="Cathepsin propeptide inhibitor" evidence="5">
    <location>
        <begin position="36"/>
        <end position="92"/>
    </location>
</feature>
<dbReference type="Pfam" id="PF00112">
    <property type="entry name" value="Peptidase_C1"/>
    <property type="match status" value="1"/>
</dbReference>
<evidence type="ECO:0000313" key="7">
    <source>
        <dbReference type="Proteomes" id="UP000574390"/>
    </source>
</evidence>
<dbReference type="EMBL" id="JABANM010030112">
    <property type="protein sequence ID" value="KAF4706819.1"/>
    <property type="molecule type" value="Genomic_DNA"/>
</dbReference>